<gene>
    <name evidence="1" type="primary">nimA</name>
</gene>
<organism evidence="1">
    <name type="scientific">Phocaeicola vulgatus</name>
    <name type="common">Bacteroides vulgatus</name>
    <dbReference type="NCBI Taxonomy" id="821"/>
    <lineage>
        <taxon>Bacteria</taxon>
        <taxon>Pseudomonadati</taxon>
        <taxon>Bacteroidota</taxon>
        <taxon>Bacteroidia</taxon>
        <taxon>Bacteroidales</taxon>
        <taxon>Bacteroidaceae</taxon>
        <taxon>Phocaeicola</taxon>
    </lineage>
</organism>
<dbReference type="RefSeq" id="WP_032488596.1">
    <property type="nucleotide sequence ID" value="NG_048011.1"/>
</dbReference>
<dbReference type="EMBL" id="X71444">
    <property type="protein sequence ID" value="CAA50581.1"/>
    <property type="molecule type" value="Genomic_DNA"/>
</dbReference>
<dbReference type="PIR" id="I40599">
    <property type="entry name" value="I40599"/>
</dbReference>
<dbReference type="PANTHER" id="PTHR34071:SF2">
    <property type="entry name" value="FLAVIN-NUCLEOTIDE-BINDING PROTEIN"/>
    <property type="match status" value="1"/>
</dbReference>
<proteinExistence type="predicted"/>
<name>Q45801_PHOVU</name>
<dbReference type="InterPro" id="IPR024747">
    <property type="entry name" value="Pyridox_Oxase-rel"/>
</dbReference>
<dbReference type="AlphaFoldDB" id="Q45801"/>
<dbReference type="PANTHER" id="PTHR34071">
    <property type="entry name" value="5-NITROIMIDAZOLE ANTIBIOTICS RESISTANCE PROTEIN, NIMA-FAMILY-RELATED PROTEIN-RELATED"/>
    <property type="match status" value="1"/>
</dbReference>
<dbReference type="Gene3D" id="2.30.110.10">
    <property type="entry name" value="Electron Transport, Fmn-binding Protein, Chain A"/>
    <property type="match status" value="1"/>
</dbReference>
<evidence type="ECO:0000313" key="1">
    <source>
        <dbReference type="EMBL" id="CAA50581.1"/>
    </source>
</evidence>
<protein>
    <submittedName>
        <fullName evidence="1">NimA protein</fullName>
    </submittedName>
</protein>
<reference evidence="1" key="1">
    <citation type="journal article" date="1994" name="Antimicrob. Agents Chemother.">
        <title>Nucleotide sequence analysis of two 5-nitroimidazole resistance determinants from Bacteroides strains and of a new insertion sequence upstream of the two genes.</title>
        <authorList>
            <person name="Haggoud A."/>
            <person name="Reysset G."/>
            <person name="Azeddoug H."/>
            <person name="Sebald M."/>
        </authorList>
    </citation>
    <scope>NUCLEOTIDE SEQUENCE</scope>
    <source>
        <strain evidence="1">BV17</strain>
        <plasmid evidence="1">pIP417</plasmid>
    </source>
</reference>
<keyword evidence="1" id="KW-0614">Plasmid</keyword>
<dbReference type="NCBIfam" id="NF000261">
    <property type="entry name" value="NimABCDEF"/>
    <property type="match status" value="1"/>
</dbReference>
<dbReference type="SUPFAM" id="SSF50475">
    <property type="entry name" value="FMN-binding split barrel"/>
    <property type="match status" value="1"/>
</dbReference>
<dbReference type="Pfam" id="PF12900">
    <property type="entry name" value="Pyridox_ox_2"/>
    <property type="match status" value="1"/>
</dbReference>
<geneLocation type="plasmid" evidence="1">
    <name>pIP417</name>
</geneLocation>
<dbReference type="CARD" id="ARO:3007104">
    <property type="molecule name" value="nimA"/>
    <property type="mechanism identifier" value="ARO:0001004"/>
    <property type="mechanism name" value="antibiotic inactivation"/>
</dbReference>
<sequence length="176" mass="20164">MFREMRRKRQLLPPEESLAILERMTGGTLALHGDNGYPYAVPVSYVYADGKIYFHGAVQGHKMDAIRQHPEVSFCVVEQDRIVPAEFTTYFRSVIVFGKARILTDEVEKRAALLRLAEKYSSGESGMQDEIDKGFDHLVMVEITVEHMTGKEAIQLVRRKGNNRWDAFPSKDVFIR</sequence>
<accession>Q45801</accession>
<dbReference type="InterPro" id="IPR012349">
    <property type="entry name" value="Split_barrel_FMN-bd"/>
</dbReference>